<dbReference type="GO" id="GO:0006171">
    <property type="term" value="P:cAMP biosynthetic process"/>
    <property type="evidence" value="ECO:0007669"/>
    <property type="project" value="TreeGrafter"/>
</dbReference>
<comment type="caution">
    <text evidence="2">The sequence shown here is derived from an EMBL/GenBank/DDBJ whole genome shotgun (WGS) entry which is preliminary data.</text>
</comment>
<dbReference type="SUPFAM" id="SSF55073">
    <property type="entry name" value="Nucleotide cyclase"/>
    <property type="match status" value="1"/>
</dbReference>
<feature type="domain" description="Guanylate cyclase" evidence="1">
    <location>
        <begin position="220"/>
        <end position="355"/>
    </location>
</feature>
<protein>
    <submittedName>
        <fullName evidence="2">Adenylate cyclase</fullName>
    </submittedName>
</protein>
<dbReference type="Pfam" id="PF00211">
    <property type="entry name" value="Guanylate_cyc"/>
    <property type="match status" value="1"/>
</dbReference>
<organism evidence="2 3">
    <name type="scientific">Rhizobium loti</name>
    <name type="common">Mesorhizobium loti</name>
    <dbReference type="NCBI Taxonomy" id="381"/>
    <lineage>
        <taxon>Bacteria</taxon>
        <taxon>Pseudomonadati</taxon>
        <taxon>Pseudomonadota</taxon>
        <taxon>Alphaproteobacteria</taxon>
        <taxon>Hyphomicrobiales</taxon>
        <taxon>Phyllobacteriaceae</taxon>
        <taxon>Mesorhizobium</taxon>
    </lineage>
</organism>
<evidence type="ECO:0000313" key="3">
    <source>
        <dbReference type="Proteomes" id="UP000053176"/>
    </source>
</evidence>
<evidence type="ECO:0000313" key="2">
    <source>
        <dbReference type="EMBL" id="KUM27196.1"/>
    </source>
</evidence>
<proteinExistence type="predicted"/>
<dbReference type="CDD" id="cd07302">
    <property type="entry name" value="CHD"/>
    <property type="match status" value="1"/>
</dbReference>
<sequence>MSTAQAEISTILMDKVADWLNQSALAGNDLETLIKGFCERLAAAGLPLRRVHLSFSMLHPLYDALGFTWLRGQGMEVESFRNRPGVPSDRFLTSPYYHLLSNKLEHLRRRLDPSVPPEFPVFDDLRLMGITDYMAFVLPFSGNTSQGMMGSWSTDSAAGFSDSMISALLRIQSHLAIATKMAVLTKLADNMMTTYLGGDAGRRVLDGQIKRGEGDTIRAALVMADMRGSSKLAETAGREIYIDTLNQFFDAVAAPFNRQGGQIMSFIGDGFIAVYPCERHRSQSEIACQAALVAAHKATVRMTDLNLRRKEQGLSDIKFGIGLHVGNVMFGNVGLTDRLTFSVFGSAVNEVQRLQTLTKKYPHSVLASKDFASYCGANSWLTLGSEELAGIKQKLTVLSPDLSGALALDEDGALEPIYDRRSDAEQVMLLHRDAARLSAGDPRKLQ</sequence>
<dbReference type="InterPro" id="IPR001054">
    <property type="entry name" value="A/G_cyclase"/>
</dbReference>
<dbReference type="PANTHER" id="PTHR43081:SF11">
    <property type="entry name" value="BLR2264 PROTEIN"/>
    <property type="match status" value="1"/>
</dbReference>
<dbReference type="Gene3D" id="3.30.70.1230">
    <property type="entry name" value="Nucleotide cyclase"/>
    <property type="match status" value="1"/>
</dbReference>
<dbReference type="GO" id="GO:0035556">
    <property type="term" value="P:intracellular signal transduction"/>
    <property type="evidence" value="ECO:0007669"/>
    <property type="project" value="InterPro"/>
</dbReference>
<dbReference type="InterPro" id="IPR029787">
    <property type="entry name" value="Nucleotide_cyclase"/>
</dbReference>
<dbReference type="Proteomes" id="UP000053176">
    <property type="component" value="Unassembled WGS sequence"/>
</dbReference>
<dbReference type="OrthoDB" id="4565346at2"/>
<name>A0A101KUK3_RHILI</name>
<evidence type="ECO:0000259" key="1">
    <source>
        <dbReference type="PROSITE" id="PS50125"/>
    </source>
</evidence>
<dbReference type="GO" id="GO:0004016">
    <property type="term" value="F:adenylate cyclase activity"/>
    <property type="evidence" value="ECO:0007669"/>
    <property type="project" value="UniProtKB-ARBA"/>
</dbReference>
<gene>
    <name evidence="2" type="ORF">AU467_02010</name>
</gene>
<dbReference type="AlphaFoldDB" id="A0A101KUK3"/>
<dbReference type="PROSITE" id="PS50125">
    <property type="entry name" value="GUANYLATE_CYCLASE_2"/>
    <property type="match status" value="1"/>
</dbReference>
<accession>A0A101KUK3</accession>
<reference evidence="2 3" key="1">
    <citation type="submission" date="2015-12" db="EMBL/GenBank/DDBJ databases">
        <title>Draft genome sequence of Mesorhizobium sp. UFLA 01-765, a multitolerant efficient symbiont and plant-growth promoting strain isolated from Zn-mining soil using Leucaena leucocephala as a trap plant.</title>
        <authorList>
            <person name="Rangel W.M."/>
            <person name="Thijs S."/>
            <person name="Longatti S.M."/>
            <person name="Moreira F.M."/>
            <person name="Weyens N."/>
            <person name="Vangronsveld J."/>
            <person name="Van Hamme J.D."/>
            <person name="Bottos E.M."/>
            <person name="Rineau F."/>
        </authorList>
    </citation>
    <scope>NUCLEOTIDE SEQUENCE [LARGE SCALE GENOMIC DNA]</scope>
    <source>
        <strain evidence="2 3">UFLA 01-765</strain>
    </source>
</reference>
<dbReference type="InterPro" id="IPR050697">
    <property type="entry name" value="Adenylyl/Guanylyl_Cyclase_3/4"/>
</dbReference>
<dbReference type="SMART" id="SM00044">
    <property type="entry name" value="CYCc"/>
    <property type="match status" value="1"/>
</dbReference>
<dbReference type="PANTHER" id="PTHR43081">
    <property type="entry name" value="ADENYLATE CYCLASE, TERMINAL-DIFFERENTIATION SPECIFIC-RELATED"/>
    <property type="match status" value="1"/>
</dbReference>
<dbReference type="EMBL" id="LPWA01000098">
    <property type="protein sequence ID" value="KUM27196.1"/>
    <property type="molecule type" value="Genomic_DNA"/>
</dbReference>